<dbReference type="NCBIfam" id="TIGR00186">
    <property type="entry name" value="rRNA_methyl_3"/>
    <property type="match status" value="1"/>
</dbReference>
<dbReference type="CDD" id="cd18103">
    <property type="entry name" value="SpoU-like_RlmB"/>
    <property type="match status" value="1"/>
</dbReference>
<dbReference type="InterPro" id="IPR004441">
    <property type="entry name" value="rRNA_MeTrfase_TrmH"/>
</dbReference>
<dbReference type="InterPro" id="IPR029026">
    <property type="entry name" value="tRNA_m1G_MTases_N"/>
</dbReference>
<evidence type="ECO:0000313" key="6">
    <source>
        <dbReference type="Proteomes" id="UP000199233"/>
    </source>
</evidence>
<dbReference type="STRING" id="489703.SAMN04488038_110180"/>
<feature type="domain" description="RNA 2-O ribose methyltransferase substrate binding" evidence="4">
    <location>
        <begin position="6"/>
        <end position="82"/>
    </location>
</feature>
<keyword evidence="6" id="KW-1185">Reference proteome</keyword>
<dbReference type="Gene3D" id="3.30.1330.30">
    <property type="match status" value="1"/>
</dbReference>
<dbReference type="GO" id="GO:0005829">
    <property type="term" value="C:cytosol"/>
    <property type="evidence" value="ECO:0007669"/>
    <property type="project" value="TreeGrafter"/>
</dbReference>
<dbReference type="GO" id="GO:0032259">
    <property type="term" value="P:methylation"/>
    <property type="evidence" value="ECO:0007669"/>
    <property type="project" value="UniProtKB-KW"/>
</dbReference>
<evidence type="ECO:0000259" key="4">
    <source>
        <dbReference type="SMART" id="SM00967"/>
    </source>
</evidence>
<dbReference type="SMART" id="SM00967">
    <property type="entry name" value="SpoU_sub_bind"/>
    <property type="match status" value="1"/>
</dbReference>
<evidence type="ECO:0000313" key="5">
    <source>
        <dbReference type="EMBL" id="SEQ78129.1"/>
    </source>
</evidence>
<dbReference type="PANTHER" id="PTHR46429:SF1">
    <property type="entry name" value="23S RRNA (GUANOSINE-2'-O-)-METHYLTRANSFERASE RLMB"/>
    <property type="match status" value="1"/>
</dbReference>
<dbReference type="GO" id="GO:0006396">
    <property type="term" value="P:RNA processing"/>
    <property type="evidence" value="ECO:0007669"/>
    <property type="project" value="InterPro"/>
</dbReference>
<dbReference type="SUPFAM" id="SSF75217">
    <property type="entry name" value="alpha/beta knot"/>
    <property type="match status" value="1"/>
</dbReference>
<dbReference type="Pfam" id="PF00588">
    <property type="entry name" value="SpoU_methylase"/>
    <property type="match status" value="1"/>
</dbReference>
<dbReference type="GO" id="GO:0008173">
    <property type="term" value="F:RNA methyltransferase activity"/>
    <property type="evidence" value="ECO:0007669"/>
    <property type="project" value="InterPro"/>
</dbReference>
<protein>
    <submittedName>
        <fullName evidence="5">23S rRNA (Guanosine2251-2'-O)-methyltransferase</fullName>
    </submittedName>
</protein>
<proteinExistence type="inferred from homology"/>
<dbReference type="EMBL" id="FOFS01000010">
    <property type="protein sequence ID" value="SEQ78129.1"/>
    <property type="molecule type" value="Genomic_DNA"/>
</dbReference>
<dbReference type="FunFam" id="3.40.1280.10:FF:000008">
    <property type="entry name" value="Group 3 RNA methyltransferase TrmH"/>
    <property type="match status" value="1"/>
</dbReference>
<comment type="similarity">
    <text evidence="1">Belongs to the class IV-like SAM-binding methyltransferase superfamily. RNA methyltransferase TrmH family.</text>
</comment>
<gene>
    <name evidence="5" type="ORF">SAMN04488038_110180</name>
</gene>
<dbReference type="InterPro" id="IPR029028">
    <property type="entry name" value="Alpha/beta_knot_MTases"/>
</dbReference>
<dbReference type="Pfam" id="PF08032">
    <property type="entry name" value="SpoU_sub_bind"/>
    <property type="match status" value="1"/>
</dbReference>
<dbReference type="Gene3D" id="3.40.1280.10">
    <property type="match status" value="1"/>
</dbReference>
<dbReference type="AlphaFoldDB" id="A0A1H9IUC0"/>
<dbReference type="InterPro" id="IPR013123">
    <property type="entry name" value="SpoU_subst-bd"/>
</dbReference>
<dbReference type="Proteomes" id="UP000199233">
    <property type="component" value="Unassembled WGS sequence"/>
</dbReference>
<dbReference type="InterPro" id="IPR001537">
    <property type="entry name" value="SpoU_MeTrfase"/>
</dbReference>
<keyword evidence="3 5" id="KW-0808">Transferase</keyword>
<accession>A0A1H9IUC0</accession>
<keyword evidence="2 5" id="KW-0489">Methyltransferase</keyword>
<organism evidence="5 6">
    <name type="scientific">Solimonas aquatica</name>
    <dbReference type="NCBI Taxonomy" id="489703"/>
    <lineage>
        <taxon>Bacteria</taxon>
        <taxon>Pseudomonadati</taxon>
        <taxon>Pseudomonadota</taxon>
        <taxon>Gammaproteobacteria</taxon>
        <taxon>Nevskiales</taxon>
        <taxon>Nevskiaceae</taxon>
        <taxon>Solimonas</taxon>
    </lineage>
</organism>
<dbReference type="GO" id="GO:0003723">
    <property type="term" value="F:RNA binding"/>
    <property type="evidence" value="ECO:0007669"/>
    <property type="project" value="InterPro"/>
</dbReference>
<dbReference type="SUPFAM" id="SSF55315">
    <property type="entry name" value="L30e-like"/>
    <property type="match status" value="1"/>
</dbReference>
<reference evidence="5 6" key="1">
    <citation type="submission" date="2016-10" db="EMBL/GenBank/DDBJ databases">
        <authorList>
            <person name="de Groot N.N."/>
        </authorList>
    </citation>
    <scope>NUCLEOTIDE SEQUENCE [LARGE SCALE GENOMIC DNA]</scope>
    <source>
        <strain evidence="5 6">DSM 25927</strain>
    </source>
</reference>
<sequence length="251" mass="27527">MAKSTLIGGFHAVLAALEDAHDKPFEILVADTRKDERVRRVQALAQQHQVRLRVVPRSELDLKAPELRHQGVLAYVPEKAFDAEDALYRPAEPQRLLLALDGIQDPHNLGACLRTAEAVGVDAVILPKDRSASLTAVARKSAAGSAERVPLIAVTNLVRSLERLKELGYWVTGLAGEAKESLYEVDLTGPTVLVVGAEGEGMRRLTRETCDRLVKIPMRGKTESLNVSVATAVCLYEAFRQREKPPARRGK</sequence>
<name>A0A1H9IUC0_9GAMM</name>
<evidence type="ECO:0000256" key="1">
    <source>
        <dbReference type="ARBA" id="ARBA00007228"/>
    </source>
</evidence>
<dbReference type="PANTHER" id="PTHR46429">
    <property type="entry name" value="23S RRNA (GUANOSINE-2'-O-)-METHYLTRANSFERASE RLMB"/>
    <property type="match status" value="1"/>
</dbReference>
<evidence type="ECO:0000256" key="3">
    <source>
        <dbReference type="ARBA" id="ARBA00022679"/>
    </source>
</evidence>
<evidence type="ECO:0000256" key="2">
    <source>
        <dbReference type="ARBA" id="ARBA00022603"/>
    </source>
</evidence>
<dbReference type="RefSeq" id="WP_218140196.1">
    <property type="nucleotide sequence ID" value="NZ_FOFS01000010.1"/>
</dbReference>
<dbReference type="InterPro" id="IPR029064">
    <property type="entry name" value="Ribosomal_eL30-like_sf"/>
</dbReference>